<comment type="cofactor">
    <cofactor evidence="1">
        <name>Zn(2+)</name>
        <dbReference type="ChEBI" id="CHEBI:29105"/>
    </cofactor>
</comment>
<feature type="compositionally biased region" description="Polar residues" evidence="5">
    <location>
        <begin position="1"/>
        <end position="15"/>
    </location>
</feature>
<organism evidence="7 8">
    <name type="scientific">Agaribacillus aureus</name>
    <dbReference type="NCBI Taxonomy" id="3051825"/>
    <lineage>
        <taxon>Bacteria</taxon>
        <taxon>Pseudomonadati</taxon>
        <taxon>Bacteroidota</taxon>
        <taxon>Cytophagia</taxon>
        <taxon>Cytophagales</taxon>
        <taxon>Splendidivirgaceae</taxon>
        <taxon>Agaribacillus</taxon>
    </lineage>
</organism>
<dbReference type="EMBL" id="JAUJEB010000014">
    <property type="protein sequence ID" value="MDN5217185.1"/>
    <property type="molecule type" value="Genomic_DNA"/>
</dbReference>
<sequence length="399" mass="45423">MISNINSQATSQSTSSERKIGFYSDNKAGPTLVAFGGMHGNEPSGVLALKKVFQELNEHQPNFEGKFFGIACNLGALSLNKRFINADLNRIWTSENLKEISDQSNANLSSPEQFEQFEIYHLIQDILAEASGPLFFIDLHTTSSESQPFISINDTLRNRELGLRYPLPIILGVEEHLGGTILNYINDLGHIAIGFEGGQHDAPSSIENHEAFIWTTLINIGCLSRFGIPNGHIYEERLAKTTTDGQKIFEVRHKYTIGPDEQFVMKPHYVNFQSIKKNELLASNEAGNIHAAEKGKIFMPLYQGQGDEGYFIIRKIRWFWLKVSVVLRKTSFHKILPYLPGINRHQGLHHALEVNKRIARWYVTEIFHLLGFRKTELKDKHILFIKRKYDFKGPDVKKS</sequence>
<dbReference type="PANTHER" id="PTHR15162:SF7">
    <property type="entry name" value="SUCCINYLGLUTAMATE DESUCCINYLASE"/>
    <property type="match status" value="1"/>
</dbReference>
<evidence type="ECO:0000256" key="3">
    <source>
        <dbReference type="ARBA" id="ARBA00022801"/>
    </source>
</evidence>
<evidence type="ECO:0000313" key="7">
    <source>
        <dbReference type="EMBL" id="MDN5217185.1"/>
    </source>
</evidence>
<evidence type="ECO:0000256" key="1">
    <source>
        <dbReference type="ARBA" id="ARBA00001947"/>
    </source>
</evidence>
<proteinExistence type="predicted"/>
<evidence type="ECO:0000256" key="4">
    <source>
        <dbReference type="ARBA" id="ARBA00022833"/>
    </source>
</evidence>
<evidence type="ECO:0000313" key="8">
    <source>
        <dbReference type="Proteomes" id="UP001172083"/>
    </source>
</evidence>
<dbReference type="RefSeq" id="WP_346762522.1">
    <property type="nucleotide sequence ID" value="NZ_JAUJEB010000014.1"/>
</dbReference>
<keyword evidence="3" id="KW-0378">Hydrolase</keyword>
<keyword evidence="4" id="KW-0862">Zinc</keyword>
<name>A0ABT8LHA2_9BACT</name>
<gene>
    <name evidence="7" type="ORF">QQ020_34250</name>
</gene>
<evidence type="ECO:0000256" key="2">
    <source>
        <dbReference type="ARBA" id="ARBA00022723"/>
    </source>
</evidence>
<dbReference type="Gene3D" id="3.40.630.10">
    <property type="entry name" value="Zn peptidases"/>
    <property type="match status" value="1"/>
</dbReference>
<evidence type="ECO:0000256" key="5">
    <source>
        <dbReference type="SAM" id="MobiDB-lite"/>
    </source>
</evidence>
<comment type="caution">
    <text evidence="7">The sequence shown here is derived from an EMBL/GenBank/DDBJ whole genome shotgun (WGS) entry which is preliminary data.</text>
</comment>
<keyword evidence="2" id="KW-0479">Metal-binding</keyword>
<accession>A0ABT8LHA2</accession>
<dbReference type="Pfam" id="PF24827">
    <property type="entry name" value="AstE_AspA_cat"/>
    <property type="match status" value="1"/>
</dbReference>
<evidence type="ECO:0000259" key="6">
    <source>
        <dbReference type="Pfam" id="PF24827"/>
    </source>
</evidence>
<protein>
    <submittedName>
        <fullName evidence="7">Succinylglutamate desuccinylase/aspartoacylase family protein</fullName>
    </submittedName>
</protein>
<keyword evidence="8" id="KW-1185">Reference proteome</keyword>
<dbReference type="InterPro" id="IPR055438">
    <property type="entry name" value="AstE_AspA_cat"/>
</dbReference>
<dbReference type="InterPro" id="IPR050178">
    <property type="entry name" value="AspA/AstE_fam"/>
</dbReference>
<dbReference type="PANTHER" id="PTHR15162">
    <property type="entry name" value="ASPARTOACYLASE"/>
    <property type="match status" value="1"/>
</dbReference>
<dbReference type="SUPFAM" id="SSF53187">
    <property type="entry name" value="Zn-dependent exopeptidases"/>
    <property type="match status" value="1"/>
</dbReference>
<feature type="domain" description="Succinylglutamate desuccinylase/Aspartoacylase catalytic" evidence="6">
    <location>
        <begin position="28"/>
        <end position="147"/>
    </location>
</feature>
<feature type="region of interest" description="Disordered" evidence="5">
    <location>
        <begin position="1"/>
        <end position="21"/>
    </location>
</feature>
<reference evidence="7" key="1">
    <citation type="submission" date="2023-06" db="EMBL/GenBank/DDBJ databases">
        <title>Genomic of Agaribacillus aureum.</title>
        <authorList>
            <person name="Wang G."/>
        </authorList>
    </citation>
    <scope>NUCLEOTIDE SEQUENCE</scope>
    <source>
        <strain evidence="7">BMA12</strain>
    </source>
</reference>
<dbReference type="Proteomes" id="UP001172083">
    <property type="component" value="Unassembled WGS sequence"/>
</dbReference>